<accession>A0A834SI27</accession>
<evidence type="ECO:0000313" key="2">
    <source>
        <dbReference type="EMBL" id="KAF7803952.1"/>
    </source>
</evidence>
<sequence>MQFHSIINYDSSSQLFISERSRFPLSFPSFALLNSPVRFLGVRGHTLSATPSYSRTDDLWVVAWSGATSASAAIEVVAHFLFVYFTLCLFFNLAVHRINAPDIATSPKRKRASQILWQIVAAVCLPNSIAKRAFDASASIVVATVRHRRHRTSPSPPLPPYIAFASVLSYVAIALRCRP</sequence>
<evidence type="ECO:0000256" key="1">
    <source>
        <dbReference type="SAM" id="Phobius"/>
    </source>
</evidence>
<organism evidence="2 3">
    <name type="scientific">Senna tora</name>
    <dbReference type="NCBI Taxonomy" id="362788"/>
    <lineage>
        <taxon>Eukaryota</taxon>
        <taxon>Viridiplantae</taxon>
        <taxon>Streptophyta</taxon>
        <taxon>Embryophyta</taxon>
        <taxon>Tracheophyta</taxon>
        <taxon>Spermatophyta</taxon>
        <taxon>Magnoliopsida</taxon>
        <taxon>eudicotyledons</taxon>
        <taxon>Gunneridae</taxon>
        <taxon>Pentapetalae</taxon>
        <taxon>rosids</taxon>
        <taxon>fabids</taxon>
        <taxon>Fabales</taxon>
        <taxon>Fabaceae</taxon>
        <taxon>Caesalpinioideae</taxon>
        <taxon>Cassia clade</taxon>
        <taxon>Senna</taxon>
    </lineage>
</organism>
<proteinExistence type="predicted"/>
<keyword evidence="3" id="KW-1185">Reference proteome</keyword>
<reference evidence="2" key="1">
    <citation type="submission" date="2020-09" db="EMBL/GenBank/DDBJ databases">
        <title>Genome-Enabled Discovery of Anthraquinone Biosynthesis in Senna tora.</title>
        <authorList>
            <person name="Kang S.-H."/>
            <person name="Pandey R.P."/>
            <person name="Lee C.-M."/>
            <person name="Sim J.-S."/>
            <person name="Jeong J.-T."/>
            <person name="Choi B.-S."/>
            <person name="Jung M."/>
            <person name="Ginzburg D."/>
            <person name="Zhao K."/>
            <person name="Won S.Y."/>
            <person name="Oh T.-J."/>
            <person name="Yu Y."/>
            <person name="Kim N.-H."/>
            <person name="Lee O.R."/>
            <person name="Lee T.-H."/>
            <person name="Bashyal P."/>
            <person name="Kim T.-S."/>
            <person name="Lee W.-H."/>
            <person name="Kawkins C."/>
            <person name="Kim C.-K."/>
            <person name="Kim J.S."/>
            <person name="Ahn B.O."/>
            <person name="Rhee S.Y."/>
            <person name="Sohng J.K."/>
        </authorList>
    </citation>
    <scope>NUCLEOTIDE SEQUENCE</scope>
    <source>
        <tissue evidence="2">Leaf</tissue>
    </source>
</reference>
<feature type="transmembrane region" description="Helical" evidence="1">
    <location>
        <begin position="76"/>
        <end position="95"/>
    </location>
</feature>
<protein>
    <submittedName>
        <fullName evidence="2">Uncharacterized protein</fullName>
    </submittedName>
</protein>
<dbReference type="Proteomes" id="UP000634136">
    <property type="component" value="Unassembled WGS sequence"/>
</dbReference>
<dbReference type="AlphaFoldDB" id="A0A834SI27"/>
<keyword evidence="1" id="KW-0812">Transmembrane</keyword>
<dbReference type="EMBL" id="JAAIUW010000013">
    <property type="protein sequence ID" value="KAF7803952.1"/>
    <property type="molecule type" value="Genomic_DNA"/>
</dbReference>
<name>A0A834SI27_9FABA</name>
<keyword evidence="1" id="KW-1133">Transmembrane helix</keyword>
<comment type="caution">
    <text evidence="2">The sequence shown here is derived from an EMBL/GenBank/DDBJ whole genome shotgun (WGS) entry which is preliminary data.</text>
</comment>
<keyword evidence="1" id="KW-0472">Membrane</keyword>
<gene>
    <name evidence="2" type="ORF">G2W53_043063</name>
</gene>
<evidence type="ECO:0000313" key="3">
    <source>
        <dbReference type="Proteomes" id="UP000634136"/>
    </source>
</evidence>